<dbReference type="Pfam" id="PF13233">
    <property type="entry name" value="Complex1_LYR_2"/>
    <property type="match status" value="1"/>
</dbReference>
<reference evidence="1 2" key="1">
    <citation type="submission" date="2016-07" db="EMBL/GenBank/DDBJ databases">
        <title>Pervasive Adenine N6-methylation of Active Genes in Fungi.</title>
        <authorList>
            <consortium name="DOE Joint Genome Institute"/>
            <person name="Mondo S.J."/>
            <person name="Dannebaum R.O."/>
            <person name="Kuo R.C."/>
            <person name="Labutti K."/>
            <person name="Haridas S."/>
            <person name="Kuo A."/>
            <person name="Salamov A."/>
            <person name="Ahrendt S.R."/>
            <person name="Lipzen A."/>
            <person name="Sullivan W."/>
            <person name="Andreopoulos W.B."/>
            <person name="Clum A."/>
            <person name="Lindquist E."/>
            <person name="Daum C."/>
            <person name="Ramamoorthy G.K."/>
            <person name="Gryganskyi A."/>
            <person name="Culley D."/>
            <person name="Magnuson J.K."/>
            <person name="James T.Y."/>
            <person name="O'Malley M.A."/>
            <person name="Stajich J.E."/>
            <person name="Spatafora J.W."/>
            <person name="Visel A."/>
            <person name="Grigoriev I.V."/>
        </authorList>
    </citation>
    <scope>NUCLEOTIDE SEQUENCE [LARGE SCALE GENOMIC DNA]</scope>
    <source>
        <strain evidence="1 2">PL171</strain>
    </source>
</reference>
<evidence type="ECO:0000313" key="2">
    <source>
        <dbReference type="Proteomes" id="UP000193411"/>
    </source>
</evidence>
<dbReference type="STRING" id="765915.A0A1Y2I0Z9"/>
<evidence type="ECO:0000313" key="1">
    <source>
        <dbReference type="EMBL" id="ORZ40525.1"/>
    </source>
</evidence>
<evidence type="ECO:0008006" key="3">
    <source>
        <dbReference type="Google" id="ProtNLM"/>
    </source>
</evidence>
<dbReference type="EMBL" id="MCFL01000003">
    <property type="protein sequence ID" value="ORZ40525.1"/>
    <property type="molecule type" value="Genomic_DNA"/>
</dbReference>
<dbReference type="Proteomes" id="UP000193411">
    <property type="component" value="Unassembled WGS sequence"/>
</dbReference>
<organism evidence="1 2">
    <name type="scientific">Catenaria anguillulae PL171</name>
    <dbReference type="NCBI Taxonomy" id="765915"/>
    <lineage>
        <taxon>Eukaryota</taxon>
        <taxon>Fungi</taxon>
        <taxon>Fungi incertae sedis</taxon>
        <taxon>Blastocladiomycota</taxon>
        <taxon>Blastocladiomycetes</taxon>
        <taxon>Blastocladiales</taxon>
        <taxon>Catenariaceae</taxon>
        <taxon>Catenaria</taxon>
    </lineage>
</organism>
<dbReference type="GO" id="GO:0005759">
    <property type="term" value="C:mitochondrial matrix"/>
    <property type="evidence" value="ECO:0007669"/>
    <property type="project" value="TreeGrafter"/>
</dbReference>
<proteinExistence type="predicted"/>
<keyword evidence="2" id="KW-1185">Reference proteome</keyword>
<comment type="caution">
    <text evidence="1">The sequence shown here is derived from an EMBL/GenBank/DDBJ whole genome shotgun (WGS) entry which is preliminary data.</text>
</comment>
<protein>
    <recommendedName>
        <fullName evidence="3">Complex 1 LYR protein</fullName>
    </recommendedName>
</protein>
<dbReference type="GO" id="GO:0033615">
    <property type="term" value="P:mitochondrial proton-transporting ATP synthase complex assembly"/>
    <property type="evidence" value="ECO:0007669"/>
    <property type="project" value="InterPro"/>
</dbReference>
<dbReference type="OrthoDB" id="15893at2759"/>
<dbReference type="InterPro" id="IPR039196">
    <property type="entry name" value="Fmc1"/>
</dbReference>
<sequence>MTSPARTLPAVTSLYRGLLREVNKQVTRKNNNPFWLHYLRQEFRTPHPASSVPSRIQNAENALLFMKSNRTHRELLEFYFPPMSEDERIKRTVARVGLQLPRMFDPDGEIARDSAAQKV</sequence>
<name>A0A1Y2I0Z9_9FUNG</name>
<gene>
    <name evidence="1" type="ORF">BCR44DRAFT_1425247</name>
</gene>
<dbReference type="PANTHER" id="PTHR28015">
    <property type="entry name" value="ATP SYNTHASE ASSEMBLY FACTOR FMC1, MITOCHONDRIAL"/>
    <property type="match status" value="1"/>
</dbReference>
<dbReference type="PANTHER" id="PTHR28015:SF1">
    <property type="entry name" value="ATP SYNTHASE ASSEMBLY FACTOR FMC1, MITOCHONDRIAL"/>
    <property type="match status" value="1"/>
</dbReference>
<dbReference type="AlphaFoldDB" id="A0A1Y2I0Z9"/>
<accession>A0A1Y2I0Z9</accession>